<accession>A0A0L8VFC5</accession>
<dbReference type="RefSeq" id="WP_157624340.1">
    <property type="nucleotide sequence ID" value="NZ_LGIA01000014.1"/>
</dbReference>
<evidence type="ECO:0000313" key="2">
    <source>
        <dbReference type="Proteomes" id="UP000036958"/>
    </source>
</evidence>
<dbReference type="Proteomes" id="UP000036958">
    <property type="component" value="Unassembled WGS sequence"/>
</dbReference>
<gene>
    <name evidence="1" type="ORF">NC99_02920</name>
</gene>
<protein>
    <submittedName>
        <fullName evidence="1">Uncharacterized protein</fullName>
    </submittedName>
</protein>
<dbReference type="STRING" id="1409788.NC99_02920"/>
<organism evidence="1 2">
    <name type="scientific">Sunxiuqinia dokdonensis</name>
    <dbReference type="NCBI Taxonomy" id="1409788"/>
    <lineage>
        <taxon>Bacteria</taxon>
        <taxon>Pseudomonadati</taxon>
        <taxon>Bacteroidota</taxon>
        <taxon>Bacteroidia</taxon>
        <taxon>Marinilabiliales</taxon>
        <taxon>Prolixibacteraceae</taxon>
        <taxon>Sunxiuqinia</taxon>
    </lineage>
</organism>
<keyword evidence="2" id="KW-1185">Reference proteome</keyword>
<dbReference type="AlphaFoldDB" id="A0A0L8VFC5"/>
<evidence type="ECO:0000313" key="1">
    <source>
        <dbReference type="EMBL" id="KOH46892.1"/>
    </source>
</evidence>
<reference evidence="2" key="1">
    <citation type="submission" date="2015-07" db="EMBL/GenBank/DDBJ databases">
        <title>Genome sequencing of Sunxiuqinia dokdonensis strain SK.</title>
        <authorList>
            <person name="Ahn S."/>
            <person name="Kim B.-C."/>
        </authorList>
    </citation>
    <scope>NUCLEOTIDE SEQUENCE [LARGE SCALE GENOMIC DNA]</scope>
    <source>
        <strain evidence="2">SK</strain>
    </source>
</reference>
<proteinExistence type="predicted"/>
<sequence>MDGEELYWFFKNFEDDMKAMKAVDEAFHAKLSQALFDLVFAYWPEWEEYREQMADRLRELAERYSNKTMEGLNFVDYHLRRDEPVKNINPIPKPLSAANAEAKVQEFFAEFPDVPIEEWRSVVWEDFEDEMRADHFVHRIHKLMKEIVVEFYLDPILKFEPEHLLLLDDYLYMMGAYCFSDAVYELEYDAEQEKNPSNPADEA</sequence>
<dbReference type="OrthoDB" id="1122788at2"/>
<dbReference type="EMBL" id="LGIA01000014">
    <property type="protein sequence ID" value="KOH46892.1"/>
    <property type="molecule type" value="Genomic_DNA"/>
</dbReference>
<name>A0A0L8VFC5_9BACT</name>
<comment type="caution">
    <text evidence="1">The sequence shown here is derived from an EMBL/GenBank/DDBJ whole genome shotgun (WGS) entry which is preliminary data.</text>
</comment>